<reference evidence="2 3" key="1">
    <citation type="journal article" date="2019" name="Commun. Biol.">
        <title>The bagworm genome reveals a unique fibroin gene that provides high tensile strength.</title>
        <authorList>
            <person name="Kono N."/>
            <person name="Nakamura H."/>
            <person name="Ohtoshi R."/>
            <person name="Tomita M."/>
            <person name="Numata K."/>
            <person name="Arakawa K."/>
        </authorList>
    </citation>
    <scope>NUCLEOTIDE SEQUENCE [LARGE SCALE GENOMIC DNA]</scope>
</reference>
<evidence type="ECO:0000313" key="3">
    <source>
        <dbReference type="Proteomes" id="UP000299102"/>
    </source>
</evidence>
<sequence>MTGAIYWLTPKIVGSLSGDREPLSKGRAHQPSERDVTWLTSPTPYTWPVATPSSFLAMPATRLAPPSQCAVKFQAAPILPNNGEVSAHRADDEAPFTLRYSTCRTPPSGMSRVDTELLE</sequence>
<name>A0A4C1VUW5_EUMVA</name>
<proteinExistence type="predicted"/>
<feature type="region of interest" description="Disordered" evidence="1">
    <location>
        <begin position="18"/>
        <end position="37"/>
    </location>
</feature>
<keyword evidence="3" id="KW-1185">Reference proteome</keyword>
<organism evidence="2 3">
    <name type="scientific">Eumeta variegata</name>
    <name type="common">Bagworm moth</name>
    <name type="synonym">Eumeta japonica</name>
    <dbReference type="NCBI Taxonomy" id="151549"/>
    <lineage>
        <taxon>Eukaryota</taxon>
        <taxon>Metazoa</taxon>
        <taxon>Ecdysozoa</taxon>
        <taxon>Arthropoda</taxon>
        <taxon>Hexapoda</taxon>
        <taxon>Insecta</taxon>
        <taxon>Pterygota</taxon>
        <taxon>Neoptera</taxon>
        <taxon>Endopterygota</taxon>
        <taxon>Lepidoptera</taxon>
        <taxon>Glossata</taxon>
        <taxon>Ditrysia</taxon>
        <taxon>Tineoidea</taxon>
        <taxon>Psychidae</taxon>
        <taxon>Oiketicinae</taxon>
        <taxon>Eumeta</taxon>
    </lineage>
</organism>
<evidence type="ECO:0000313" key="2">
    <source>
        <dbReference type="EMBL" id="GBP42172.1"/>
    </source>
</evidence>
<evidence type="ECO:0000256" key="1">
    <source>
        <dbReference type="SAM" id="MobiDB-lite"/>
    </source>
</evidence>
<feature type="compositionally biased region" description="Basic and acidic residues" evidence="1">
    <location>
        <begin position="18"/>
        <end position="36"/>
    </location>
</feature>
<comment type="caution">
    <text evidence="2">The sequence shown here is derived from an EMBL/GenBank/DDBJ whole genome shotgun (WGS) entry which is preliminary data.</text>
</comment>
<protein>
    <submittedName>
        <fullName evidence="2">Uncharacterized protein</fullName>
    </submittedName>
</protein>
<accession>A0A4C1VUW5</accession>
<dbReference type="EMBL" id="BGZK01000413">
    <property type="protein sequence ID" value="GBP42172.1"/>
    <property type="molecule type" value="Genomic_DNA"/>
</dbReference>
<dbReference type="AlphaFoldDB" id="A0A4C1VUW5"/>
<dbReference type="Proteomes" id="UP000299102">
    <property type="component" value="Unassembled WGS sequence"/>
</dbReference>
<gene>
    <name evidence="2" type="ORF">EVAR_25797_1</name>
</gene>
<feature type="region of interest" description="Disordered" evidence="1">
    <location>
        <begin position="99"/>
        <end position="119"/>
    </location>
</feature>